<evidence type="ECO:0000313" key="3">
    <source>
        <dbReference type="Proteomes" id="UP000247973"/>
    </source>
</evidence>
<gene>
    <name evidence="2" type="ORF">CLV62_12819</name>
</gene>
<protein>
    <recommendedName>
        <fullName evidence="4">MobA protein</fullName>
    </recommendedName>
</protein>
<accession>A0A2V3PLG2</accession>
<reference evidence="2 3" key="1">
    <citation type="submission" date="2018-03" db="EMBL/GenBank/DDBJ databases">
        <title>Genomic Encyclopedia of Archaeal and Bacterial Type Strains, Phase II (KMG-II): from individual species to whole genera.</title>
        <authorList>
            <person name="Goeker M."/>
        </authorList>
    </citation>
    <scope>NUCLEOTIDE SEQUENCE [LARGE SCALE GENOMIC DNA]</scope>
    <source>
        <strain evidence="2 3">DSM 100214</strain>
    </source>
</reference>
<dbReference type="Pfam" id="PF19514">
    <property type="entry name" value="MobC_2"/>
    <property type="match status" value="1"/>
</dbReference>
<dbReference type="Proteomes" id="UP000247973">
    <property type="component" value="Unassembled WGS sequence"/>
</dbReference>
<dbReference type="RefSeq" id="WP_110311994.1">
    <property type="nucleotide sequence ID" value="NZ_QICL01000028.1"/>
</dbReference>
<evidence type="ECO:0000313" key="2">
    <source>
        <dbReference type="EMBL" id="PXV60932.1"/>
    </source>
</evidence>
<sequence length="155" mass="18488">MNRKPVIKGAELPKKTQEEQKRGRGRPKKDHCLKYRYMFRLNDSENEKFLEMYKQSKMKSKSSFVVDRVLNNQLKIIQINKSTIDFVMLLTQFFAQFRAIKNNYNQLFTTLVRNIGEDKARYMLKIVEKSTLEFIQSKLEIEELATKLKEQCLPK</sequence>
<comment type="caution">
    <text evidence="2">The sequence shown here is derived from an EMBL/GenBank/DDBJ whole genome shotgun (WGS) entry which is preliminary data.</text>
</comment>
<keyword evidence="3" id="KW-1185">Reference proteome</keyword>
<proteinExistence type="predicted"/>
<evidence type="ECO:0000256" key="1">
    <source>
        <dbReference type="SAM" id="MobiDB-lite"/>
    </source>
</evidence>
<dbReference type="InterPro" id="IPR045788">
    <property type="entry name" value="MobC_2"/>
</dbReference>
<dbReference type="EMBL" id="QICL01000028">
    <property type="protein sequence ID" value="PXV60932.1"/>
    <property type="molecule type" value="Genomic_DNA"/>
</dbReference>
<feature type="region of interest" description="Disordered" evidence="1">
    <location>
        <begin position="1"/>
        <end position="28"/>
    </location>
</feature>
<feature type="compositionally biased region" description="Basic and acidic residues" evidence="1">
    <location>
        <begin position="11"/>
        <end position="22"/>
    </location>
</feature>
<name>A0A2V3PLG2_9BACT</name>
<dbReference type="OrthoDB" id="2042421at2"/>
<organism evidence="2 3">
    <name type="scientific">Dysgonomonas alginatilytica</name>
    <dbReference type="NCBI Taxonomy" id="1605892"/>
    <lineage>
        <taxon>Bacteria</taxon>
        <taxon>Pseudomonadati</taxon>
        <taxon>Bacteroidota</taxon>
        <taxon>Bacteroidia</taxon>
        <taxon>Bacteroidales</taxon>
        <taxon>Dysgonomonadaceae</taxon>
        <taxon>Dysgonomonas</taxon>
    </lineage>
</organism>
<dbReference type="AlphaFoldDB" id="A0A2V3PLG2"/>
<evidence type="ECO:0008006" key="4">
    <source>
        <dbReference type="Google" id="ProtNLM"/>
    </source>
</evidence>